<evidence type="ECO:0000313" key="3">
    <source>
        <dbReference type="EMBL" id="OSM04165.1"/>
    </source>
</evidence>
<keyword evidence="3" id="KW-0378">Hydrolase</keyword>
<dbReference type="InterPro" id="IPR027417">
    <property type="entry name" value="P-loop_NTPase"/>
</dbReference>
<dbReference type="PROSITE" id="PS51194">
    <property type="entry name" value="HELICASE_CTER"/>
    <property type="match status" value="1"/>
</dbReference>
<keyword evidence="3" id="KW-0547">Nucleotide-binding</keyword>
<evidence type="ECO:0000259" key="2">
    <source>
        <dbReference type="PROSITE" id="PS51194"/>
    </source>
</evidence>
<reference evidence="3 4" key="1">
    <citation type="journal article" date="2016" name="BMC Genomics">
        <title>Combined genomic and structural analyses of a cultured magnetotactic bacterium reveals its niche adaptation to a dynamic environment.</title>
        <authorList>
            <person name="Araujo A.C."/>
            <person name="Morillo V."/>
            <person name="Cypriano J."/>
            <person name="Teixeira L.C."/>
            <person name="Leao P."/>
            <person name="Lyra S."/>
            <person name="Almeida L.G."/>
            <person name="Bazylinski D.A."/>
            <person name="Vasconcellos A.T."/>
            <person name="Abreu F."/>
            <person name="Lins U."/>
        </authorList>
    </citation>
    <scope>NUCLEOTIDE SEQUENCE [LARGE SCALE GENOMIC DNA]</scope>
    <source>
        <strain evidence="3 4">IT-1</strain>
    </source>
</reference>
<keyword evidence="3" id="KW-0067">ATP-binding</keyword>
<dbReference type="SMART" id="SM00490">
    <property type="entry name" value="HELICc"/>
    <property type="match status" value="1"/>
</dbReference>
<dbReference type="GO" id="GO:0004386">
    <property type="term" value="F:helicase activity"/>
    <property type="evidence" value="ECO:0007669"/>
    <property type="project" value="UniProtKB-KW"/>
</dbReference>
<dbReference type="Proteomes" id="UP000194003">
    <property type="component" value="Unassembled WGS sequence"/>
</dbReference>
<dbReference type="GO" id="GO:0003677">
    <property type="term" value="F:DNA binding"/>
    <property type="evidence" value="ECO:0007669"/>
    <property type="project" value="InterPro"/>
</dbReference>
<comment type="caution">
    <text evidence="3">The sequence shown here is derived from an EMBL/GenBank/DDBJ whole genome shotgun (WGS) entry which is preliminary data.</text>
</comment>
<dbReference type="Pfam" id="PF04851">
    <property type="entry name" value="ResIII"/>
    <property type="match status" value="1"/>
</dbReference>
<dbReference type="PANTHER" id="PTHR47396:SF1">
    <property type="entry name" value="ATP-DEPENDENT HELICASE IRC3-RELATED"/>
    <property type="match status" value="1"/>
</dbReference>
<dbReference type="InterPro" id="IPR006935">
    <property type="entry name" value="Helicase/UvrB_N"/>
</dbReference>
<dbReference type="GO" id="GO:0005524">
    <property type="term" value="F:ATP binding"/>
    <property type="evidence" value="ECO:0007669"/>
    <property type="project" value="InterPro"/>
</dbReference>
<protein>
    <submittedName>
        <fullName evidence="3">Putative superfamily II DNA/RNA helicase</fullName>
    </submittedName>
</protein>
<name>A0A1Y2K431_9PROT</name>
<organism evidence="3 4">
    <name type="scientific">Magnetofaba australis IT-1</name>
    <dbReference type="NCBI Taxonomy" id="1434232"/>
    <lineage>
        <taxon>Bacteria</taxon>
        <taxon>Pseudomonadati</taxon>
        <taxon>Pseudomonadota</taxon>
        <taxon>Magnetococcia</taxon>
        <taxon>Magnetococcales</taxon>
        <taxon>Magnetococcaceae</taxon>
        <taxon>Magnetofaba</taxon>
    </lineage>
</organism>
<dbReference type="SMART" id="SM00487">
    <property type="entry name" value="DEXDc"/>
    <property type="match status" value="1"/>
</dbReference>
<dbReference type="RefSeq" id="WP_085442273.1">
    <property type="nucleotide sequence ID" value="NZ_LVJN01000019.1"/>
</dbReference>
<dbReference type="OrthoDB" id="9803459at2"/>
<dbReference type="InterPro" id="IPR050742">
    <property type="entry name" value="Helicase_Restrict-Modif_Enz"/>
</dbReference>
<dbReference type="PANTHER" id="PTHR47396">
    <property type="entry name" value="TYPE I RESTRICTION ENZYME ECOKI R PROTEIN"/>
    <property type="match status" value="1"/>
</dbReference>
<dbReference type="InterPro" id="IPR001650">
    <property type="entry name" value="Helicase_C-like"/>
</dbReference>
<proteinExistence type="predicted"/>
<evidence type="ECO:0000313" key="4">
    <source>
        <dbReference type="Proteomes" id="UP000194003"/>
    </source>
</evidence>
<evidence type="ECO:0000259" key="1">
    <source>
        <dbReference type="PROSITE" id="PS51192"/>
    </source>
</evidence>
<gene>
    <name evidence="3" type="ORF">MAIT1_04015</name>
</gene>
<feature type="domain" description="Helicase C-terminal" evidence="2">
    <location>
        <begin position="239"/>
        <end position="386"/>
    </location>
</feature>
<keyword evidence="4" id="KW-1185">Reference proteome</keyword>
<dbReference type="InterPro" id="IPR014001">
    <property type="entry name" value="Helicase_ATP-bd"/>
</dbReference>
<dbReference type="EMBL" id="LVJN01000019">
    <property type="protein sequence ID" value="OSM04165.1"/>
    <property type="molecule type" value="Genomic_DNA"/>
</dbReference>
<feature type="domain" description="Helicase ATP-binding" evidence="1">
    <location>
        <begin position="17"/>
        <end position="157"/>
    </location>
</feature>
<keyword evidence="3" id="KW-0347">Helicase</keyword>
<dbReference type="STRING" id="1434232.MAIT1_04015"/>
<dbReference type="GO" id="GO:0016787">
    <property type="term" value="F:hydrolase activity"/>
    <property type="evidence" value="ECO:0007669"/>
    <property type="project" value="InterPro"/>
</dbReference>
<accession>A0A1Y2K431</accession>
<dbReference type="SUPFAM" id="SSF52540">
    <property type="entry name" value="P-loop containing nucleoside triphosphate hydrolases"/>
    <property type="match status" value="1"/>
</dbReference>
<dbReference type="Pfam" id="PF00271">
    <property type="entry name" value="Helicase_C"/>
    <property type="match status" value="1"/>
</dbReference>
<dbReference type="PROSITE" id="PS51192">
    <property type="entry name" value="HELICASE_ATP_BIND_1"/>
    <property type="match status" value="1"/>
</dbReference>
<dbReference type="AlphaFoldDB" id="A0A1Y2K431"/>
<sequence>MELRGYQQEAIDALFAWWAERRGENPVLVLPTGAGKTVIFSALIQRLVSDYPGTRILVLAHRKELIAQAEAKLLTVWPEAPVGVLAASLGRREMAPVTIASRDTIAGIVEQVGWFDLVFVDEAHNIAPGENTRYRKIINALKQRNPNLHVIGFSATPFRTGQGYIYGDEEKHLFQGVAYEARIKRLIDEGWLCPVTARAVSDDSVADTSAVKTTAGDFNQGQLEQVVSDNALINAAVTEWERLAYQHGRRSSVFFCVSVLHAHLVSDALSHMGHDVPVVSGTTPQEERDEILEKFDAGDLIGIANVGVLTEGWDSPRLDCICLLRPTKSLGLYMQMVGRGLRLFPGKENCLVLDFGECIERFGPIDIARPANKRREEDPRTKTCPVCQTIHGYLKRKCPCGNRFQEEPAKECEKCGEPNPIAAKLCMACAAPFVTHGKRARNGGILSGEPAPQRYEVEGVTCSVRHSKTSGRPYLQIRYHHDLTTAFTQNLMLGYPGFAGERAAAQWRNLSYSGSPIPEHPQQALSRCADDLKPVISVVVDMNSRWKEVLEIEFEEVMS</sequence>
<dbReference type="Gene3D" id="3.40.50.300">
    <property type="entry name" value="P-loop containing nucleotide triphosphate hydrolases"/>
    <property type="match status" value="2"/>
</dbReference>
<dbReference type="GO" id="GO:0005829">
    <property type="term" value="C:cytosol"/>
    <property type="evidence" value="ECO:0007669"/>
    <property type="project" value="TreeGrafter"/>
</dbReference>